<organism evidence="1">
    <name type="scientific">Arundo donax</name>
    <name type="common">Giant reed</name>
    <name type="synonym">Donax arundinaceus</name>
    <dbReference type="NCBI Taxonomy" id="35708"/>
    <lineage>
        <taxon>Eukaryota</taxon>
        <taxon>Viridiplantae</taxon>
        <taxon>Streptophyta</taxon>
        <taxon>Embryophyta</taxon>
        <taxon>Tracheophyta</taxon>
        <taxon>Spermatophyta</taxon>
        <taxon>Magnoliopsida</taxon>
        <taxon>Liliopsida</taxon>
        <taxon>Poales</taxon>
        <taxon>Poaceae</taxon>
        <taxon>PACMAD clade</taxon>
        <taxon>Arundinoideae</taxon>
        <taxon>Arundineae</taxon>
        <taxon>Arundo</taxon>
    </lineage>
</organism>
<reference evidence="1" key="2">
    <citation type="journal article" date="2015" name="Data Brief">
        <title>Shoot transcriptome of the giant reed, Arundo donax.</title>
        <authorList>
            <person name="Barrero R.A."/>
            <person name="Guerrero F.D."/>
            <person name="Moolhuijzen P."/>
            <person name="Goolsby J.A."/>
            <person name="Tidwell J."/>
            <person name="Bellgard S.E."/>
            <person name="Bellgard M.I."/>
        </authorList>
    </citation>
    <scope>NUCLEOTIDE SEQUENCE</scope>
    <source>
        <tissue evidence="1">Shoot tissue taken approximately 20 cm above the soil surface</tissue>
    </source>
</reference>
<evidence type="ECO:0000313" key="1">
    <source>
        <dbReference type="EMBL" id="JAE23293.1"/>
    </source>
</evidence>
<dbReference type="EMBL" id="GBRH01174603">
    <property type="protein sequence ID" value="JAE23293.1"/>
    <property type="molecule type" value="Transcribed_RNA"/>
</dbReference>
<sequence>MLADVCSCPLGHKLRHLVPIVGHFAFNLEVFVKPSGQREQQGGLA</sequence>
<protein>
    <submittedName>
        <fullName evidence="1">Uncharacterized protein</fullName>
    </submittedName>
</protein>
<dbReference type="AlphaFoldDB" id="A0A0A9GRH0"/>
<name>A0A0A9GRH0_ARUDO</name>
<proteinExistence type="predicted"/>
<accession>A0A0A9GRH0</accession>
<reference evidence="1" key="1">
    <citation type="submission" date="2014-09" db="EMBL/GenBank/DDBJ databases">
        <authorList>
            <person name="Magalhaes I.L.F."/>
            <person name="Oliveira U."/>
            <person name="Santos F.R."/>
            <person name="Vidigal T.H.D.A."/>
            <person name="Brescovit A.D."/>
            <person name="Santos A.J."/>
        </authorList>
    </citation>
    <scope>NUCLEOTIDE SEQUENCE</scope>
    <source>
        <tissue evidence="1">Shoot tissue taken approximately 20 cm above the soil surface</tissue>
    </source>
</reference>